<accession>A0ABX7XU91</accession>
<evidence type="ECO:0000256" key="5">
    <source>
        <dbReference type="ARBA" id="ARBA00022989"/>
    </source>
</evidence>
<dbReference type="HAMAP" id="MF_00454">
    <property type="entry name" value="FluC"/>
    <property type="match status" value="1"/>
</dbReference>
<evidence type="ECO:0000256" key="10">
    <source>
        <dbReference type="ARBA" id="ARBA00035585"/>
    </source>
</evidence>
<keyword evidence="8 11" id="KW-0407">Ion channel</keyword>
<keyword evidence="11" id="KW-0813">Transport</keyword>
<dbReference type="Pfam" id="PF02537">
    <property type="entry name" value="CRCB"/>
    <property type="match status" value="1"/>
</dbReference>
<gene>
    <name evidence="11 12" type="primary">crcB</name>
    <name evidence="11" type="synonym">fluC</name>
    <name evidence="12" type="ORF">J5A58_10310</name>
</gene>
<keyword evidence="2 11" id="KW-1003">Cell membrane</keyword>
<evidence type="ECO:0000256" key="4">
    <source>
        <dbReference type="ARBA" id="ARBA00022692"/>
    </source>
</evidence>
<keyword evidence="7 11" id="KW-0472">Membrane</keyword>
<reference evidence="12 13" key="1">
    <citation type="submission" date="2021-03" db="EMBL/GenBank/DDBJ databases">
        <title>Human Oral Microbial Genomes.</title>
        <authorList>
            <person name="Johnston C.D."/>
            <person name="Chen T."/>
            <person name="Dewhirst F.E."/>
        </authorList>
    </citation>
    <scope>NUCLEOTIDE SEQUENCE [LARGE SCALE GENOMIC DNA]</scope>
    <source>
        <strain evidence="12 13">F0054</strain>
    </source>
</reference>
<comment type="subcellular location">
    <subcellularLocation>
        <location evidence="1 11">Cell membrane</location>
        <topology evidence="1 11">Multi-pass membrane protein</topology>
    </subcellularLocation>
</comment>
<feature type="transmembrane region" description="Helical" evidence="11">
    <location>
        <begin position="5"/>
        <end position="22"/>
    </location>
</feature>
<evidence type="ECO:0000256" key="2">
    <source>
        <dbReference type="ARBA" id="ARBA00022475"/>
    </source>
</evidence>
<evidence type="ECO:0000313" key="13">
    <source>
        <dbReference type="Proteomes" id="UP000682195"/>
    </source>
</evidence>
<keyword evidence="11" id="KW-0479">Metal-binding</keyword>
<dbReference type="RefSeq" id="WP_021672193.1">
    <property type="nucleotide sequence ID" value="NZ_CP072359.1"/>
</dbReference>
<evidence type="ECO:0000256" key="3">
    <source>
        <dbReference type="ARBA" id="ARBA00022519"/>
    </source>
</evidence>
<feature type="transmembrane region" description="Helical" evidence="11">
    <location>
        <begin position="34"/>
        <end position="53"/>
    </location>
</feature>
<organism evidence="12 13">
    <name type="scientific">Prevotella melaninogenica</name>
    <dbReference type="NCBI Taxonomy" id="28132"/>
    <lineage>
        <taxon>Bacteria</taxon>
        <taxon>Pseudomonadati</taxon>
        <taxon>Bacteroidota</taxon>
        <taxon>Bacteroidia</taxon>
        <taxon>Bacteroidales</taxon>
        <taxon>Prevotellaceae</taxon>
        <taxon>Prevotella</taxon>
    </lineage>
</organism>
<comment type="catalytic activity">
    <reaction evidence="10">
        <text>fluoride(in) = fluoride(out)</text>
        <dbReference type="Rhea" id="RHEA:76159"/>
        <dbReference type="ChEBI" id="CHEBI:17051"/>
    </reaction>
    <physiologicalReaction direction="left-to-right" evidence="10">
        <dbReference type="Rhea" id="RHEA:76160"/>
    </physiologicalReaction>
</comment>
<name>A0ABX7XU91_9BACT</name>
<evidence type="ECO:0000313" key="12">
    <source>
        <dbReference type="EMBL" id="QUB77125.1"/>
    </source>
</evidence>
<feature type="binding site" evidence="11">
    <location>
        <position position="76"/>
    </location>
    <ligand>
        <name>Na(+)</name>
        <dbReference type="ChEBI" id="CHEBI:29101"/>
        <note>structural</note>
    </ligand>
</feature>
<feature type="transmembrane region" description="Helical" evidence="11">
    <location>
        <begin position="97"/>
        <end position="118"/>
    </location>
</feature>
<dbReference type="NCBIfam" id="TIGR00494">
    <property type="entry name" value="crcB"/>
    <property type="match status" value="1"/>
</dbReference>
<dbReference type="PANTHER" id="PTHR28259">
    <property type="entry name" value="FLUORIDE EXPORT PROTEIN 1-RELATED"/>
    <property type="match status" value="1"/>
</dbReference>
<evidence type="ECO:0000256" key="6">
    <source>
        <dbReference type="ARBA" id="ARBA00023065"/>
    </source>
</evidence>
<comment type="function">
    <text evidence="11">Fluoride-specific ion channel. Important for reducing fluoride concentration in the cell, thus reducing its toxicity.</text>
</comment>
<protein>
    <recommendedName>
        <fullName evidence="11">Fluoride-specific ion channel FluC</fullName>
    </recommendedName>
</protein>
<evidence type="ECO:0000256" key="7">
    <source>
        <dbReference type="ARBA" id="ARBA00023136"/>
    </source>
</evidence>
<keyword evidence="11" id="KW-0915">Sodium</keyword>
<comment type="activity regulation">
    <text evidence="11">Na(+) is not transported, but it plays an essential structural role and its presence is essential for fluoride channel function.</text>
</comment>
<comment type="similarity">
    <text evidence="9 11">Belongs to the fluoride channel Fluc/FEX (TC 1.A.43) family.</text>
</comment>
<keyword evidence="3" id="KW-0997">Cell inner membrane</keyword>
<dbReference type="Proteomes" id="UP000682195">
    <property type="component" value="Chromosome 2"/>
</dbReference>
<dbReference type="EMBL" id="CP072362">
    <property type="protein sequence ID" value="QUB77125.1"/>
    <property type="molecule type" value="Genomic_DNA"/>
</dbReference>
<keyword evidence="6 11" id="KW-0406">Ion transport</keyword>
<proteinExistence type="inferred from homology"/>
<keyword evidence="13" id="KW-1185">Reference proteome</keyword>
<feature type="binding site" evidence="11">
    <location>
        <position position="79"/>
    </location>
    <ligand>
        <name>Na(+)</name>
        <dbReference type="ChEBI" id="CHEBI:29101"/>
        <note>structural</note>
    </ligand>
</feature>
<keyword evidence="5 11" id="KW-1133">Transmembrane helix</keyword>
<dbReference type="InterPro" id="IPR003691">
    <property type="entry name" value="FluC"/>
</dbReference>
<keyword evidence="4 11" id="KW-0812">Transmembrane</keyword>
<dbReference type="PANTHER" id="PTHR28259:SF1">
    <property type="entry name" value="FLUORIDE EXPORT PROTEIN 1-RELATED"/>
    <property type="match status" value="1"/>
</dbReference>
<sequence length="127" mass="13372">MIKDILLVGIGSFVGGSLRMVISKYVQLTVAGSFPLGTMVVNVLGCFLIGIFSSLTNDHGGISPAVRLMLTTGFCGGFTTFSTFMNEHATLLKGGDGFMISSLYIIASLALGFIALLAGRHLVMSFQ</sequence>
<evidence type="ECO:0000256" key="8">
    <source>
        <dbReference type="ARBA" id="ARBA00023303"/>
    </source>
</evidence>
<evidence type="ECO:0000256" key="9">
    <source>
        <dbReference type="ARBA" id="ARBA00035120"/>
    </source>
</evidence>
<feature type="transmembrane region" description="Helical" evidence="11">
    <location>
        <begin position="65"/>
        <end position="85"/>
    </location>
</feature>
<evidence type="ECO:0000256" key="11">
    <source>
        <dbReference type="HAMAP-Rule" id="MF_00454"/>
    </source>
</evidence>
<evidence type="ECO:0000256" key="1">
    <source>
        <dbReference type="ARBA" id="ARBA00004651"/>
    </source>
</evidence>